<evidence type="ECO:0000256" key="5">
    <source>
        <dbReference type="ARBA" id="ARBA00022771"/>
    </source>
</evidence>
<organism evidence="15 16">
    <name type="scientific">Ilex paraguariensis</name>
    <name type="common">yerba mate</name>
    <dbReference type="NCBI Taxonomy" id="185542"/>
    <lineage>
        <taxon>Eukaryota</taxon>
        <taxon>Viridiplantae</taxon>
        <taxon>Streptophyta</taxon>
        <taxon>Embryophyta</taxon>
        <taxon>Tracheophyta</taxon>
        <taxon>Spermatophyta</taxon>
        <taxon>Magnoliopsida</taxon>
        <taxon>eudicotyledons</taxon>
        <taxon>Gunneridae</taxon>
        <taxon>Pentapetalae</taxon>
        <taxon>asterids</taxon>
        <taxon>campanulids</taxon>
        <taxon>Aquifoliales</taxon>
        <taxon>Aquifoliaceae</taxon>
        <taxon>Ilex</taxon>
    </lineage>
</organism>
<reference evidence="15 16" key="1">
    <citation type="submission" date="2024-02" db="EMBL/GenBank/DDBJ databases">
        <authorList>
            <person name="Vignale AGUSTIN F."/>
            <person name="Sosa J E."/>
            <person name="Modenutti C."/>
        </authorList>
    </citation>
    <scope>NUCLEOTIDE SEQUENCE [LARGE SCALE GENOMIC DNA]</scope>
</reference>
<comment type="subcellular location">
    <subcellularLocation>
        <location evidence="1">Endosome membrane</location>
    </subcellularLocation>
</comment>
<dbReference type="PANTHER" id="PTHR45748">
    <property type="entry name" value="1-PHOSPHATIDYLINOSITOL 3-PHOSPHATE 5-KINASE-RELATED"/>
    <property type="match status" value="1"/>
</dbReference>
<evidence type="ECO:0000256" key="3">
    <source>
        <dbReference type="ARBA" id="ARBA00022723"/>
    </source>
</evidence>
<dbReference type="GO" id="GO:0046488">
    <property type="term" value="P:phosphatidylinositol metabolic process"/>
    <property type="evidence" value="ECO:0007669"/>
    <property type="project" value="UniProtKB-UniRule"/>
</dbReference>
<dbReference type="InterPro" id="IPR027484">
    <property type="entry name" value="PInositol-4-P-5-kinase_N"/>
</dbReference>
<dbReference type="PANTHER" id="PTHR45748:SF7">
    <property type="entry name" value="1-PHOSPHATIDYLINOSITOL 3-PHOSPHATE 5-KINASE-RELATED"/>
    <property type="match status" value="1"/>
</dbReference>
<dbReference type="FunFam" id="3.30.40.10:FF:000384">
    <property type="entry name" value="1-phosphatidylinositol-3-phosphate 5-kinase FAB1B"/>
    <property type="match status" value="1"/>
</dbReference>
<evidence type="ECO:0000313" key="16">
    <source>
        <dbReference type="Proteomes" id="UP001642360"/>
    </source>
</evidence>
<dbReference type="InterPro" id="IPR011011">
    <property type="entry name" value="Znf_FYVE_PHD"/>
</dbReference>
<dbReference type="GO" id="GO:0010008">
    <property type="term" value="C:endosome membrane"/>
    <property type="evidence" value="ECO:0007669"/>
    <property type="project" value="UniProtKB-SubCell"/>
</dbReference>
<keyword evidence="10" id="KW-0418">Kinase</keyword>
<feature type="compositionally biased region" description="Basic and acidic residues" evidence="12">
    <location>
        <begin position="188"/>
        <end position="198"/>
    </location>
</feature>
<evidence type="ECO:0000259" key="13">
    <source>
        <dbReference type="PROSITE" id="PS50178"/>
    </source>
</evidence>
<evidence type="ECO:0000256" key="8">
    <source>
        <dbReference type="ARBA" id="ARBA00077223"/>
    </source>
</evidence>
<protein>
    <recommendedName>
        <fullName evidence="2">1-phosphatidylinositol-3-phosphate 5-kinase</fullName>
        <ecNumber evidence="2">2.7.1.150</ecNumber>
    </recommendedName>
    <alternativeName>
        <fullName evidence="8">Phosphatidylinositol 3-phosphate 5-kinase type III</fullName>
    </alternativeName>
</protein>
<dbReference type="SUPFAM" id="SSF57903">
    <property type="entry name" value="FYVE/PHD zinc finger"/>
    <property type="match status" value="1"/>
</dbReference>
<feature type="region of interest" description="Disordered" evidence="12">
    <location>
        <begin position="175"/>
        <end position="198"/>
    </location>
</feature>
<dbReference type="Pfam" id="PF01504">
    <property type="entry name" value="PIP5K"/>
    <property type="match status" value="1"/>
</dbReference>
<evidence type="ECO:0000313" key="15">
    <source>
        <dbReference type="EMBL" id="CAK9144677.1"/>
    </source>
</evidence>
<name>A0ABC8RJW7_9AQUA</name>
<evidence type="ECO:0000256" key="2">
    <source>
        <dbReference type="ARBA" id="ARBA00012009"/>
    </source>
</evidence>
<feature type="coiled-coil region" evidence="11">
    <location>
        <begin position="1110"/>
        <end position="1137"/>
    </location>
</feature>
<evidence type="ECO:0000256" key="9">
    <source>
        <dbReference type="PROSITE-ProRule" id="PRU00091"/>
    </source>
</evidence>
<proteinExistence type="predicted"/>
<feature type="compositionally biased region" description="Basic and acidic residues" evidence="12">
    <location>
        <begin position="849"/>
        <end position="862"/>
    </location>
</feature>
<feature type="domain" description="FYVE-type" evidence="13">
    <location>
        <begin position="36"/>
        <end position="102"/>
    </location>
</feature>
<keyword evidence="10" id="KW-0067">ATP-binding</keyword>
<dbReference type="InterPro" id="IPR017455">
    <property type="entry name" value="Znf_FYVE-rel"/>
</dbReference>
<dbReference type="CDD" id="cd03334">
    <property type="entry name" value="Fab1_TCP"/>
    <property type="match status" value="1"/>
</dbReference>
<dbReference type="InterPro" id="IPR002423">
    <property type="entry name" value="Cpn60/GroEL/TCP-1"/>
</dbReference>
<keyword evidence="10" id="KW-0808">Transferase</keyword>
<evidence type="ECO:0000256" key="7">
    <source>
        <dbReference type="ARBA" id="ARBA00023136"/>
    </source>
</evidence>
<keyword evidence="11" id="KW-0175">Coiled coil</keyword>
<dbReference type="GO" id="GO:0000285">
    <property type="term" value="F:1-phosphatidylinositol-3-phosphate 5-kinase activity"/>
    <property type="evidence" value="ECO:0007669"/>
    <property type="project" value="UniProtKB-EC"/>
</dbReference>
<keyword evidence="3" id="KW-0479">Metal-binding</keyword>
<dbReference type="SUPFAM" id="SSF52029">
    <property type="entry name" value="GroEL apical domain-like"/>
    <property type="match status" value="1"/>
</dbReference>
<dbReference type="GO" id="GO:0005524">
    <property type="term" value="F:ATP binding"/>
    <property type="evidence" value="ECO:0007669"/>
    <property type="project" value="UniProtKB-UniRule"/>
</dbReference>
<keyword evidence="7" id="KW-0472">Membrane</keyword>
<gene>
    <name evidence="15" type="ORF">ILEXP_LOCUS12438</name>
</gene>
<dbReference type="GO" id="GO:0008270">
    <property type="term" value="F:zinc ion binding"/>
    <property type="evidence" value="ECO:0007669"/>
    <property type="project" value="UniProtKB-KW"/>
</dbReference>
<dbReference type="EC" id="2.7.1.150" evidence="2"/>
<keyword evidence="10" id="KW-0547">Nucleotide-binding</keyword>
<feature type="domain" description="PIPK" evidence="14">
    <location>
        <begin position="1479"/>
        <end position="1672"/>
    </location>
</feature>
<dbReference type="PROSITE" id="PS51455">
    <property type="entry name" value="PIPK"/>
    <property type="match status" value="1"/>
</dbReference>
<sequence length="1672" mass="185370">MEVPDQPFSDLIGILKSWVPWQSEPANVSRDFWMPDQSCRVCYECDSQFTLLNRRHHCRLCGRVFCAKCTSHWVPAPSGEPRTPREEGDKIRVCNYCFKQRKQGLAATVDNGIHVASMDLSTSPSATSFISTKSDSGTADSSCITLSSMPLSSGLSPKSVVMETNADRQGIVASEKSNHHAAHMGDQSSKEYGFDNRSDNEDDEYGVYRLDSKTKHFSQLNGYYDQVQFYEDDNDYGSHKVHPDEEAVLTKSRSSSPLHNSFDSHCSEGVQQLVKKEEHDIGDECEAPSSLYAAEDVNDVPVDFESNGVIWLPPEPEDEEDEREGLLFDDDDDGDATGEWGCLRTSNSFGSGEYRSRDRSNEEHNKAMKNVVDGHFRALVAQLLQVENLPIGEEDDKDSWLEIITSLSWEAATLLKPDMSKGGGMDPGGYVKVKCIASGQRNESMVVKGVVCKKNVAHRRMTSRIDKPRFFILGGALEYQRVSNHLSSFDTLLQQEMDHLKMAVAKIDVHHPDVLLVEKSVSRYAQEYLLAKDISLVLNIKKPLLERVARCTGGQIVPSIDHLSSQKLGYCDMFHVERFLEEHGSAGQSGKKLVKTLMFFEGCPKPLGCTIMLRGANGDELKKVKHVVQYGVFAAYHLALETSFLADEGASLPELPLNSPITVALPDKPSSNDRSISMVPGFTVLSNGKTQGPQPFGELQTSITVPTSDVLSTITSAYIKQEMPLLPSVVNASNSPYMKPPSHAIPSAASFSSIASSGQDFSFSYDNEAFPYHPVEEKSLMGSKESPWLKTSVLNFGQDAMGDCFAANDFGPLEALGQSVVSNKLQNDCSALVADQSSTNPQSLQGDGKSVREEPVSSKEEFPPSPSDQQSILVSLSSRCVWKGTVCERSHLFRIKYYGNFDKPLGRFLRDQLFDHGYRCRSCEMPSEAHVHCYTHRQGTLTISVKKLPEFLLPGEKEGKIWMWHRCLRCPRTNGFPPATRRVVMSDAAWGLSFGKFLELSFSNHAAASRVASCGHSLHRDCLRFYGFGKMVACFHYASIDVHSVYLPPSKLDFKYESQEWIQKELNEVVCRAELLFSEVQNALCQMVEKRSGTFPSNSGINTPGSRHQIAVLEAMLQKEKAEFEESLQKILNKEAKKGQPAIDILEINRLRRQLLFQSYMWDHRLIHSTKLNSNYLLGNPCGSNPELVEKPLSAYGKLIDIPVKPGKDLGGCDSVLLDAKIKESHDDGRGIGSHGNQPELVHHGIYRDSYSNHGEESQDNISTGLNVCVDSDPLESNIVVHRTLSDGQAPIITSLSDTLDAAWTGENNPDIGIPKENTFVCPEPAVSDSSSIMVLAEKLDMEGDQDGPKASHFPPVLPTKSSDNMEDFASWLGMPFINFYRSLNKNLLGSVQKLGTLGEYNPVFISSFLESELQGGARLLLPVGVNDMVVPVYDDEPTSIISYALASPGYLVQLSDEPERQNDSSDSTYPMQLLDLGNFQSFYSHDDMVLESYRSLGSIDDSILSMSGSRTSLVLDPVSYIMKASHARVSFADDGPLGKVKYAVTCYFAKRFDALRRICCPSEVDFIRSLSRCKKWGAQGGKSNVFFAKTLDDRFIIKQVTKTELESFIKFAPEYFKYLSESISTGSPTCLAKILGIYQVTSKHLKGGKETKNGCASHGESSVWKKSYKAL</sequence>
<evidence type="ECO:0000256" key="10">
    <source>
        <dbReference type="PROSITE-ProRule" id="PRU00781"/>
    </source>
</evidence>
<dbReference type="InterPro" id="IPR002498">
    <property type="entry name" value="PInositol-4-P-4/5-kinase_core"/>
</dbReference>
<dbReference type="SMART" id="SM00064">
    <property type="entry name" value="FYVE"/>
    <property type="match status" value="1"/>
</dbReference>
<dbReference type="PROSITE" id="PS50178">
    <property type="entry name" value="ZF_FYVE"/>
    <property type="match status" value="1"/>
</dbReference>
<dbReference type="FunFam" id="3.30.800.10:FF:000006">
    <property type="entry name" value="1-phosphatidylinositol-3-phosphate 5-kinase FAB1B"/>
    <property type="match status" value="1"/>
</dbReference>
<dbReference type="FunFam" id="3.50.7.10:FF:000007">
    <property type="entry name" value="1-phosphatidylinositol 3-phosphate 5-kinase isoform X1"/>
    <property type="match status" value="1"/>
</dbReference>
<comment type="caution">
    <text evidence="15">The sequence shown here is derived from an EMBL/GenBank/DDBJ whole genome shotgun (WGS) entry which is preliminary data.</text>
</comment>
<dbReference type="Proteomes" id="UP001642360">
    <property type="component" value="Unassembled WGS sequence"/>
</dbReference>
<dbReference type="Pfam" id="PF00118">
    <property type="entry name" value="Cpn60_TCP1"/>
    <property type="match status" value="1"/>
</dbReference>
<dbReference type="InterPro" id="IPR027409">
    <property type="entry name" value="GroEL-like_apical_dom_sf"/>
</dbReference>
<dbReference type="SUPFAM" id="SSF56104">
    <property type="entry name" value="SAICAR synthase-like"/>
    <property type="match status" value="1"/>
</dbReference>
<keyword evidence="6" id="KW-0862">Zinc</keyword>
<accession>A0ABC8RJW7</accession>
<feature type="compositionally biased region" description="Polar residues" evidence="12">
    <location>
        <begin position="836"/>
        <end position="845"/>
    </location>
</feature>
<evidence type="ECO:0000256" key="6">
    <source>
        <dbReference type="ARBA" id="ARBA00022833"/>
    </source>
</evidence>
<dbReference type="EMBL" id="CAUOFW020001414">
    <property type="protein sequence ID" value="CAK9144677.1"/>
    <property type="molecule type" value="Genomic_DNA"/>
</dbReference>
<dbReference type="InterPro" id="IPR000306">
    <property type="entry name" value="Znf_FYVE"/>
</dbReference>
<dbReference type="InterPro" id="IPR013083">
    <property type="entry name" value="Znf_RING/FYVE/PHD"/>
</dbReference>
<dbReference type="Gene3D" id="3.50.7.10">
    <property type="entry name" value="GroEL"/>
    <property type="match status" value="1"/>
</dbReference>
<dbReference type="Pfam" id="PF01363">
    <property type="entry name" value="FYVE"/>
    <property type="match status" value="1"/>
</dbReference>
<evidence type="ECO:0000256" key="12">
    <source>
        <dbReference type="SAM" id="MobiDB-lite"/>
    </source>
</evidence>
<dbReference type="Gene3D" id="3.30.800.10">
    <property type="entry name" value="Phosphatidylinositol Phosphate Kinase II Beta"/>
    <property type="match status" value="1"/>
</dbReference>
<evidence type="ECO:0000256" key="4">
    <source>
        <dbReference type="ARBA" id="ARBA00022753"/>
    </source>
</evidence>
<dbReference type="Gene3D" id="3.30.40.10">
    <property type="entry name" value="Zinc/RING finger domain, C3HC4 (zinc finger)"/>
    <property type="match status" value="1"/>
</dbReference>
<evidence type="ECO:0000259" key="14">
    <source>
        <dbReference type="PROSITE" id="PS51455"/>
    </source>
</evidence>
<evidence type="ECO:0000256" key="1">
    <source>
        <dbReference type="ARBA" id="ARBA00004608"/>
    </source>
</evidence>
<keyword evidence="5 9" id="KW-0863">Zinc-finger</keyword>
<feature type="region of interest" description="Disordered" evidence="12">
    <location>
        <begin position="836"/>
        <end position="870"/>
    </location>
</feature>
<evidence type="ECO:0000256" key="11">
    <source>
        <dbReference type="SAM" id="Coils"/>
    </source>
</evidence>
<keyword evidence="4" id="KW-0967">Endosome</keyword>
<keyword evidence="16" id="KW-1185">Reference proteome</keyword>
<dbReference type="SMART" id="SM00330">
    <property type="entry name" value="PIPKc"/>
    <property type="match status" value="1"/>
</dbReference>